<sequence length="269" mass="30139">MYIVGIHIVNNVLTEDSGYKKASEIVDIMNYTIDINRYNLDLKGITLVFEVKACVSVHILLSSSDIQNSSLPLYEIRLGGWQNTKSHILYRAGNSLTDESMHLTTVDTPNILNCTVYLPFWISYTGGHIGYGTGLLVGENTLSNVINTNQVEVRGIGVLVSYNYDRSAEWKIQLEDKFAGRFDSCSMDNNKADMAVVDDIQCPSQIECATRCGLSKTCMGYNFNSALNRCELLWFKSDVVTDIPHHIEAGWRFFSKCFNGITACLGCYF</sequence>
<dbReference type="Proteomes" id="UP000507470">
    <property type="component" value="Unassembled WGS sequence"/>
</dbReference>
<dbReference type="Pfam" id="PF00024">
    <property type="entry name" value="PAN_1"/>
    <property type="match status" value="1"/>
</dbReference>
<proteinExistence type="predicted"/>
<evidence type="ECO:0000313" key="4">
    <source>
        <dbReference type="Proteomes" id="UP000507470"/>
    </source>
</evidence>
<evidence type="ECO:0000259" key="1">
    <source>
        <dbReference type="Pfam" id="PF00024"/>
    </source>
</evidence>
<evidence type="ECO:0000313" key="3">
    <source>
        <dbReference type="EMBL" id="CAC5372528.1"/>
    </source>
</evidence>
<name>A0A6J8AS43_MYTCO</name>
<dbReference type="EMBL" id="CACVKT020001854">
    <property type="protein sequence ID" value="CAC5372528.1"/>
    <property type="molecule type" value="Genomic_DNA"/>
</dbReference>
<dbReference type="InterPro" id="IPR022041">
    <property type="entry name" value="Methyltransf_FA"/>
</dbReference>
<protein>
    <recommendedName>
        <fullName evidence="5">Farnesoic acid O-methyl transferase domain-containing protein</fullName>
    </recommendedName>
</protein>
<dbReference type="AlphaFoldDB" id="A0A6J8AS43"/>
<feature type="domain" description="Farnesoic acid O-methyl transferase" evidence="2">
    <location>
        <begin position="45"/>
        <end position="173"/>
    </location>
</feature>
<feature type="domain" description="Apple" evidence="1">
    <location>
        <begin position="199"/>
        <end position="242"/>
    </location>
</feature>
<evidence type="ECO:0000259" key="2">
    <source>
        <dbReference type="Pfam" id="PF12248"/>
    </source>
</evidence>
<keyword evidence="4" id="KW-1185">Reference proteome</keyword>
<dbReference type="Pfam" id="PF12248">
    <property type="entry name" value="Methyltransf_FA"/>
    <property type="match status" value="1"/>
</dbReference>
<evidence type="ECO:0008006" key="5">
    <source>
        <dbReference type="Google" id="ProtNLM"/>
    </source>
</evidence>
<reference evidence="3 4" key="1">
    <citation type="submission" date="2020-06" db="EMBL/GenBank/DDBJ databases">
        <authorList>
            <person name="Li R."/>
            <person name="Bekaert M."/>
        </authorList>
    </citation>
    <scope>NUCLEOTIDE SEQUENCE [LARGE SCALE GENOMIC DNA]</scope>
    <source>
        <strain evidence="4">wild</strain>
    </source>
</reference>
<dbReference type="InterPro" id="IPR003609">
    <property type="entry name" value="Pan_app"/>
</dbReference>
<organism evidence="3 4">
    <name type="scientific">Mytilus coruscus</name>
    <name type="common">Sea mussel</name>
    <dbReference type="NCBI Taxonomy" id="42192"/>
    <lineage>
        <taxon>Eukaryota</taxon>
        <taxon>Metazoa</taxon>
        <taxon>Spiralia</taxon>
        <taxon>Lophotrochozoa</taxon>
        <taxon>Mollusca</taxon>
        <taxon>Bivalvia</taxon>
        <taxon>Autobranchia</taxon>
        <taxon>Pteriomorphia</taxon>
        <taxon>Mytilida</taxon>
        <taxon>Mytiloidea</taxon>
        <taxon>Mytilidae</taxon>
        <taxon>Mytilinae</taxon>
        <taxon>Mytilus</taxon>
    </lineage>
</organism>
<accession>A0A6J8AS43</accession>
<gene>
    <name evidence="3" type="ORF">MCOR_10589</name>
</gene>
<dbReference type="OrthoDB" id="6146653at2759"/>